<dbReference type="SMART" id="SM01325">
    <property type="entry name" value="DUF3160"/>
    <property type="match status" value="1"/>
</dbReference>
<organism evidence="3 4">
    <name type="scientific">Phytophthora pseudosyringae</name>
    <dbReference type="NCBI Taxonomy" id="221518"/>
    <lineage>
        <taxon>Eukaryota</taxon>
        <taxon>Sar</taxon>
        <taxon>Stramenopiles</taxon>
        <taxon>Oomycota</taxon>
        <taxon>Peronosporomycetes</taxon>
        <taxon>Peronosporales</taxon>
        <taxon>Peronosporaceae</taxon>
        <taxon>Phytophthora</taxon>
    </lineage>
</organism>
<dbReference type="InterPro" id="IPR022601">
    <property type="entry name" value="DUF3160"/>
</dbReference>
<accession>A0A8T1V4A1</accession>
<protein>
    <recommendedName>
        <fullName evidence="2">WW domain-containing protein</fullName>
    </recommendedName>
</protein>
<feature type="domain" description="WW" evidence="2">
    <location>
        <begin position="761"/>
        <end position="781"/>
    </location>
</feature>
<evidence type="ECO:0000259" key="2">
    <source>
        <dbReference type="PROSITE" id="PS50020"/>
    </source>
</evidence>
<dbReference type="Pfam" id="PF11369">
    <property type="entry name" value="DUF3160"/>
    <property type="match status" value="2"/>
</dbReference>
<dbReference type="OrthoDB" id="163095at2759"/>
<dbReference type="AlphaFoldDB" id="A0A8T1V4A1"/>
<dbReference type="CDD" id="cd00201">
    <property type="entry name" value="WW"/>
    <property type="match status" value="1"/>
</dbReference>
<feature type="compositionally biased region" description="Low complexity" evidence="1">
    <location>
        <begin position="823"/>
        <end position="845"/>
    </location>
</feature>
<proteinExistence type="predicted"/>
<name>A0A8T1V4A1_9STRA</name>
<dbReference type="InterPro" id="IPR001202">
    <property type="entry name" value="WW_dom"/>
</dbReference>
<feature type="region of interest" description="Disordered" evidence="1">
    <location>
        <begin position="809"/>
        <end position="899"/>
    </location>
</feature>
<reference evidence="3" key="1">
    <citation type="submission" date="2021-02" db="EMBL/GenBank/DDBJ databases">
        <authorList>
            <person name="Palmer J.M."/>
        </authorList>
    </citation>
    <scope>NUCLEOTIDE SEQUENCE</scope>
    <source>
        <strain evidence="3">SCRP734</strain>
    </source>
</reference>
<sequence length="914" mass="101656">MGGGDIGAAFDAVLARTGTSLMSKDLVDRYPPSLPDTAPVELEKCQFFDLFNADPAKAREEMDKTRQDAQKLHGVEFMQQLQRSKHHHPLKKNRQFDFRLTPEEKTKLETNGVVAVQRMQAQSFAEIYYRLYTDDLPVYVTTDSILHAWHRSFDAFLVELETTRLAPMLDKVLSTTLVQCQKMLSATSRAGSSVSKALGDVNDYLTIGLSLLQGELQQKSSTLRTLWAAIREEQTTDLVVFSAQRTVDFSLFKPRGHYTKSEELKRYFRTMVWLGTTDFRIAGGEHQHEDLHQLLCAVVLVQCLHASDSLGDVERADSLISCLVADSDIGADSFSANKLAKLVIPTDMTSSIFGKTGISEPEREKLLLGLQAQIVEKEIGKQLITGHPLVEDLVAGAATPTAQPTSFALLGQRFVWSAFIFTRLVYDQVVQDKAKQVRRLPSALDVAFTLFGNNEVATELTRRMEAHAPRADAASGDDMEFVPHRDGIPFASNLIALRQVIDEEFDDGDANKPSGTAFENASISTLWLQALRALSRPSPNAARLFHTKTWQHRQVNTQLASFTQLRHDTVLYAKQSYTCGTRCEYPDGVVDPYPVFWQQMGELAQRMKVIADQVRDAFAGASCNRYEIEKGCRVFETFASTMKTLEEISRIQVKGEDLDVEQVRFVKSVMEQTRGSGATKYNGWYPRLFYDSPQDSGKRDVLVVDVHTDIPSVEHGDPGSILHLGVGDPVVGFFVINDIMYAGPLFSSYEFVTPIDERLTSGDVYYWNRKTNETTWTKPAARSVSLAQALEAKAKLDSILKACGNTVGKANTRTNVKPDAKTRSSQTSSAQTTSSAPSNSAPSKRPAQRNPNPTGSQGHGNKRRRRDDGAIDPMDPTGGGGKWFDGLEQAQQHRRRWTESQACEAAARRLESAL</sequence>
<gene>
    <name evidence="3" type="ORF">PHYPSEUDO_014969</name>
</gene>
<dbReference type="Proteomes" id="UP000694044">
    <property type="component" value="Unassembled WGS sequence"/>
</dbReference>
<evidence type="ECO:0000313" key="3">
    <source>
        <dbReference type="EMBL" id="KAG7375865.1"/>
    </source>
</evidence>
<keyword evidence="4" id="KW-1185">Reference proteome</keyword>
<comment type="caution">
    <text evidence="3">The sequence shown here is derived from an EMBL/GenBank/DDBJ whole genome shotgun (WGS) entry which is preliminary data.</text>
</comment>
<dbReference type="EMBL" id="JAGDFM010000894">
    <property type="protein sequence ID" value="KAG7375865.1"/>
    <property type="molecule type" value="Genomic_DNA"/>
</dbReference>
<evidence type="ECO:0000256" key="1">
    <source>
        <dbReference type="SAM" id="MobiDB-lite"/>
    </source>
</evidence>
<evidence type="ECO:0000313" key="4">
    <source>
        <dbReference type="Proteomes" id="UP000694044"/>
    </source>
</evidence>
<feature type="non-terminal residue" evidence="3">
    <location>
        <position position="914"/>
    </location>
</feature>
<dbReference type="PROSITE" id="PS50020">
    <property type="entry name" value="WW_DOMAIN_2"/>
    <property type="match status" value="1"/>
</dbReference>